<comment type="caution">
    <text evidence="8">The sequence shown here is derived from an EMBL/GenBank/DDBJ whole genome shotgun (WGS) entry which is preliminary data.</text>
</comment>
<dbReference type="PANTHER" id="PTHR30435">
    <property type="entry name" value="FLAGELLAR PROTEIN"/>
    <property type="match status" value="1"/>
</dbReference>
<dbReference type="OrthoDB" id="9804559at2"/>
<comment type="similarity">
    <text evidence="2 4">Belongs to the flagella basal body rod proteins family.</text>
</comment>
<keyword evidence="8" id="KW-0969">Cilium</keyword>
<dbReference type="InterPro" id="IPR010930">
    <property type="entry name" value="Flg_bb/hook_C_dom"/>
</dbReference>
<dbReference type="NCBIfam" id="TIGR03506">
    <property type="entry name" value="FlgEFG_subfam"/>
    <property type="match status" value="1"/>
</dbReference>
<dbReference type="GO" id="GO:0071978">
    <property type="term" value="P:bacterial-type flagellum-dependent swarming motility"/>
    <property type="evidence" value="ECO:0007669"/>
    <property type="project" value="TreeGrafter"/>
</dbReference>
<evidence type="ECO:0000256" key="2">
    <source>
        <dbReference type="ARBA" id="ARBA00009677"/>
    </source>
</evidence>
<evidence type="ECO:0000259" key="7">
    <source>
        <dbReference type="Pfam" id="PF22692"/>
    </source>
</evidence>
<gene>
    <name evidence="8" type="primary">flgG_2</name>
    <name evidence="8" type="ORF">KOR34_28960</name>
</gene>
<dbReference type="InterPro" id="IPR053967">
    <property type="entry name" value="LlgE_F_G-like_D1"/>
</dbReference>
<feature type="domain" description="Flagellar hook protein FlgE/F/G-like D1" evidence="7">
    <location>
        <begin position="92"/>
        <end position="144"/>
    </location>
</feature>
<dbReference type="Pfam" id="PF06429">
    <property type="entry name" value="Flg_bbr_C"/>
    <property type="match status" value="1"/>
</dbReference>
<evidence type="ECO:0000256" key="1">
    <source>
        <dbReference type="ARBA" id="ARBA00004117"/>
    </source>
</evidence>
<sequence length="251" mass="26573">MPYGLYISAEGAKAQSKRLEVLANNLANVNTVGFKPDVATFQSRFAEAIQEGTAMPGSRELTDIGGGVKVNETITSFAPGRLQHTGAETDMAIIGNGFFQVAGGNGEALLTRAGNFQVNRDGLLVTANGQQPVLDAGGAPIELDLQTPWRLTNAGEIEQDGSLIPLAIVQPTSLDQLTKVGANLFRSRGGATPIEPANREVRSGYLEMSGANSTTEMMSLIETSRAFEANAKMIQTQDGMMSSLIGRVLRT</sequence>
<dbReference type="Pfam" id="PF00460">
    <property type="entry name" value="Flg_bb_rod"/>
    <property type="match status" value="1"/>
</dbReference>
<dbReference type="Pfam" id="PF22692">
    <property type="entry name" value="LlgE_F_G_D1"/>
    <property type="match status" value="1"/>
</dbReference>
<dbReference type="SUPFAM" id="SSF117143">
    <property type="entry name" value="Flagellar hook protein flgE"/>
    <property type="match status" value="1"/>
</dbReference>
<dbReference type="RefSeq" id="WP_146565231.1">
    <property type="nucleotide sequence ID" value="NZ_SIHJ01000001.1"/>
</dbReference>
<accession>A0A5C5VJ32</accession>
<dbReference type="GO" id="GO:0009425">
    <property type="term" value="C:bacterial-type flagellum basal body"/>
    <property type="evidence" value="ECO:0007669"/>
    <property type="project" value="UniProtKB-SubCell"/>
</dbReference>
<evidence type="ECO:0000313" key="8">
    <source>
        <dbReference type="EMBL" id="TWT37930.1"/>
    </source>
</evidence>
<evidence type="ECO:0000259" key="5">
    <source>
        <dbReference type="Pfam" id="PF00460"/>
    </source>
</evidence>
<name>A0A5C5VJ32_9BACT</name>
<dbReference type="InterPro" id="IPR001444">
    <property type="entry name" value="Flag_bb_rod_N"/>
</dbReference>
<dbReference type="PANTHER" id="PTHR30435:SF19">
    <property type="entry name" value="FLAGELLAR BASAL-BODY ROD PROTEIN FLGG"/>
    <property type="match status" value="1"/>
</dbReference>
<protein>
    <submittedName>
        <fullName evidence="8">Flagellar basal-body rod protein FlgG</fullName>
    </submittedName>
</protein>
<proteinExistence type="inferred from homology"/>
<reference evidence="8 9" key="1">
    <citation type="submission" date="2019-02" db="EMBL/GenBank/DDBJ databases">
        <title>Deep-cultivation of Planctomycetes and their phenomic and genomic characterization uncovers novel biology.</title>
        <authorList>
            <person name="Wiegand S."/>
            <person name="Jogler M."/>
            <person name="Boedeker C."/>
            <person name="Pinto D."/>
            <person name="Vollmers J."/>
            <person name="Rivas-Marin E."/>
            <person name="Kohn T."/>
            <person name="Peeters S.H."/>
            <person name="Heuer A."/>
            <person name="Rast P."/>
            <person name="Oberbeckmann S."/>
            <person name="Bunk B."/>
            <person name="Jeske O."/>
            <person name="Meyerdierks A."/>
            <person name="Storesund J.E."/>
            <person name="Kallscheuer N."/>
            <person name="Luecker S."/>
            <person name="Lage O.M."/>
            <person name="Pohl T."/>
            <person name="Merkel B.J."/>
            <person name="Hornburger P."/>
            <person name="Mueller R.-W."/>
            <person name="Bruemmer F."/>
            <person name="Labrenz M."/>
            <person name="Spormann A.M."/>
            <person name="Op Den Camp H."/>
            <person name="Overmann J."/>
            <person name="Amann R."/>
            <person name="Jetten M.S.M."/>
            <person name="Mascher T."/>
            <person name="Medema M.H."/>
            <person name="Devos D.P."/>
            <person name="Kaster A.-K."/>
            <person name="Ovreas L."/>
            <person name="Rohde M."/>
            <person name="Galperin M.Y."/>
            <person name="Jogler C."/>
        </authorList>
    </citation>
    <scope>NUCLEOTIDE SEQUENCE [LARGE SCALE GENOMIC DNA]</scope>
    <source>
        <strain evidence="8 9">KOR34</strain>
    </source>
</reference>
<comment type="subcellular location">
    <subcellularLocation>
        <location evidence="1 4">Bacterial flagellum basal body</location>
    </subcellularLocation>
</comment>
<evidence type="ECO:0000313" key="9">
    <source>
        <dbReference type="Proteomes" id="UP000316714"/>
    </source>
</evidence>
<keyword evidence="9" id="KW-1185">Reference proteome</keyword>
<dbReference type="Proteomes" id="UP000316714">
    <property type="component" value="Unassembled WGS sequence"/>
</dbReference>
<evidence type="ECO:0000256" key="4">
    <source>
        <dbReference type="RuleBase" id="RU362116"/>
    </source>
</evidence>
<keyword evidence="3 4" id="KW-0975">Bacterial flagellum</keyword>
<keyword evidence="8" id="KW-0966">Cell projection</keyword>
<dbReference type="PROSITE" id="PS00588">
    <property type="entry name" value="FLAGELLA_BB_ROD"/>
    <property type="match status" value="1"/>
</dbReference>
<feature type="domain" description="Flagellar basal body rod protein N-terminal" evidence="5">
    <location>
        <begin position="5"/>
        <end position="35"/>
    </location>
</feature>
<dbReference type="InterPro" id="IPR020013">
    <property type="entry name" value="Flagellar_FlgE/F/G"/>
</dbReference>
<dbReference type="InterPro" id="IPR019776">
    <property type="entry name" value="Flagellar_basal_body_rod_CS"/>
</dbReference>
<feature type="domain" description="Flagellar basal-body/hook protein C-terminal" evidence="6">
    <location>
        <begin position="202"/>
        <end position="245"/>
    </location>
</feature>
<keyword evidence="8" id="KW-0282">Flagellum</keyword>
<evidence type="ECO:0000259" key="6">
    <source>
        <dbReference type="Pfam" id="PF06429"/>
    </source>
</evidence>
<organism evidence="8 9">
    <name type="scientific">Posidoniimonas corsicana</name>
    <dbReference type="NCBI Taxonomy" id="1938618"/>
    <lineage>
        <taxon>Bacteria</taxon>
        <taxon>Pseudomonadati</taxon>
        <taxon>Planctomycetota</taxon>
        <taxon>Planctomycetia</taxon>
        <taxon>Pirellulales</taxon>
        <taxon>Lacipirellulaceae</taxon>
        <taxon>Posidoniimonas</taxon>
    </lineage>
</organism>
<evidence type="ECO:0000256" key="3">
    <source>
        <dbReference type="ARBA" id="ARBA00023143"/>
    </source>
</evidence>
<dbReference type="InterPro" id="IPR037925">
    <property type="entry name" value="FlgE/F/G-like"/>
</dbReference>
<dbReference type="AlphaFoldDB" id="A0A5C5VJ32"/>
<dbReference type="EMBL" id="SIHJ01000001">
    <property type="protein sequence ID" value="TWT37930.1"/>
    <property type="molecule type" value="Genomic_DNA"/>
</dbReference>